<dbReference type="Proteomes" id="UP000609879">
    <property type="component" value="Unassembled WGS sequence"/>
</dbReference>
<name>A0ABQ3YBQ1_9ACTN</name>
<keyword evidence="2" id="KW-0472">Membrane</keyword>
<feature type="transmembrane region" description="Helical" evidence="2">
    <location>
        <begin position="187"/>
        <end position="208"/>
    </location>
</feature>
<feature type="compositionally biased region" description="Basic and acidic residues" evidence="1">
    <location>
        <begin position="370"/>
        <end position="393"/>
    </location>
</feature>
<feature type="region of interest" description="Disordered" evidence="1">
    <location>
        <begin position="370"/>
        <end position="403"/>
    </location>
</feature>
<protein>
    <submittedName>
        <fullName evidence="3">Uncharacterized protein</fullName>
    </submittedName>
</protein>
<reference evidence="3 4" key="1">
    <citation type="submission" date="2021-01" db="EMBL/GenBank/DDBJ databases">
        <title>Whole genome shotgun sequence of Actinoplanes deccanensis NBRC 13994.</title>
        <authorList>
            <person name="Komaki H."/>
            <person name="Tamura T."/>
        </authorList>
    </citation>
    <scope>NUCLEOTIDE SEQUENCE [LARGE SCALE GENOMIC DNA]</scope>
    <source>
        <strain evidence="3 4">NBRC 13994</strain>
    </source>
</reference>
<gene>
    <name evidence="3" type="ORF">Ade02nite_58610</name>
</gene>
<organism evidence="3 4">
    <name type="scientific">Paractinoplanes deccanensis</name>
    <dbReference type="NCBI Taxonomy" id="113561"/>
    <lineage>
        <taxon>Bacteria</taxon>
        <taxon>Bacillati</taxon>
        <taxon>Actinomycetota</taxon>
        <taxon>Actinomycetes</taxon>
        <taxon>Micromonosporales</taxon>
        <taxon>Micromonosporaceae</taxon>
        <taxon>Paractinoplanes</taxon>
    </lineage>
</organism>
<evidence type="ECO:0000313" key="4">
    <source>
        <dbReference type="Proteomes" id="UP000609879"/>
    </source>
</evidence>
<keyword evidence="2" id="KW-1133">Transmembrane helix</keyword>
<dbReference type="EMBL" id="BOMI01000115">
    <property type="protein sequence ID" value="GID77220.1"/>
    <property type="molecule type" value="Genomic_DNA"/>
</dbReference>
<evidence type="ECO:0000256" key="2">
    <source>
        <dbReference type="SAM" id="Phobius"/>
    </source>
</evidence>
<feature type="region of interest" description="Disordered" evidence="1">
    <location>
        <begin position="1"/>
        <end position="21"/>
    </location>
</feature>
<sequence>MDPRDEAICGTMSGKARSQLSEDTVASPAQRVFVQDVVATADAMTKRLEVLLARHEQVPRERQTIADGVTSLLESARAAAKGENPPYRRLTNWWRAPLLEAAYQYLHAAQVQMIDLYDDEEVETAIPAALARIRRELDRDDPRRATAEKLASIRSDEARRVALRTCFEAAYTASDEWHRRQRSFRNIIVLATIGITVLMALVGTLVFIKPSFMPFCFENVQQAEGAQAPTGTTPTDPSRPGSTAEVVTAFVVTSCPTGEPANDDSPASSFDIVMVALMGLLGGSLAAAVSIRKVQGSATPYDIPVVLATLKVPTGALTAVVGLVAIRGDFVPGLSGLDSQEQILAYALVLGYAQQLATGFLDRRAEGLAKEPAAEPVAAKEIKPEAARTETPRRRGWGSLRRR</sequence>
<evidence type="ECO:0000256" key="1">
    <source>
        <dbReference type="SAM" id="MobiDB-lite"/>
    </source>
</evidence>
<keyword evidence="2" id="KW-0812">Transmembrane</keyword>
<evidence type="ECO:0000313" key="3">
    <source>
        <dbReference type="EMBL" id="GID77220.1"/>
    </source>
</evidence>
<keyword evidence="4" id="KW-1185">Reference proteome</keyword>
<feature type="transmembrane region" description="Helical" evidence="2">
    <location>
        <begin position="303"/>
        <end position="323"/>
    </location>
</feature>
<feature type="compositionally biased region" description="Basic residues" evidence="1">
    <location>
        <begin position="394"/>
        <end position="403"/>
    </location>
</feature>
<feature type="transmembrane region" description="Helical" evidence="2">
    <location>
        <begin position="272"/>
        <end position="291"/>
    </location>
</feature>
<proteinExistence type="predicted"/>
<accession>A0ABQ3YBQ1</accession>
<comment type="caution">
    <text evidence="3">The sequence shown here is derived from an EMBL/GenBank/DDBJ whole genome shotgun (WGS) entry which is preliminary data.</text>
</comment>